<keyword evidence="2 9" id="KW-0321">Glycogen metabolism</keyword>
<dbReference type="GO" id="GO:0008878">
    <property type="term" value="F:glucose-1-phosphate adenylyltransferase activity"/>
    <property type="evidence" value="ECO:0007669"/>
    <property type="project" value="UniProtKB-EC"/>
</dbReference>
<dbReference type="EC" id="2.7.7.27" evidence="9"/>
<evidence type="ECO:0000256" key="2">
    <source>
        <dbReference type="ARBA" id="ARBA00022600"/>
    </source>
</evidence>
<feature type="binding site" evidence="9">
    <location>
        <begin position="194"/>
        <end position="195"/>
    </location>
    <ligand>
        <name>alpha-D-glucose 1-phosphate</name>
        <dbReference type="ChEBI" id="CHEBI:58601"/>
    </ligand>
</feature>
<feature type="domain" description="Nucleotidyl transferase" evidence="10">
    <location>
        <begin position="22"/>
        <end position="291"/>
    </location>
</feature>
<evidence type="ECO:0000256" key="8">
    <source>
        <dbReference type="ARBA" id="ARBA00023277"/>
    </source>
</evidence>
<sequence length="430" mass="47741">MLDQAELGVDLEVIQRLRRTLALILAGGRGSRLMDLTDWHAKPAIPFAGKFRIIDFALSNCINSGIRRIGVLTQYKAHSLLQHIQRGWGFLRGEFNEFIELLPAQQRTEGGNWYRGTADAVYQNLDIIREHRPEHVLILAGDHVYKMNYAKMLAQHLTSQADVSVACIAVPRALATGFGVMAIDEHDRIVRFDEKPANPAPMPGHPDMALASMGIYIFNASLLFDLLETDSSFAGSSHDFGKDVIPSLIGTHRVVAHHFSESCVMHDGAQEHYWRDVGTIDAYWEANIDLTTVTPSLNLYDESWPIWTDQPQVPPAKFVFDSDHRRGMAVDSLLAGGCIVSGATVRRSMLFSNVRVNSYCLVEDSVILPNCDIGRHARLKNCIVDQGVVVPPGLVVGEDAELDARRFHRTEKGITLVTAAKLKALETVEP</sequence>
<name>A0ABW5C5D5_9PROT</name>
<protein>
    <recommendedName>
        <fullName evidence="9">Glucose-1-phosphate adenylyltransferase</fullName>
        <ecNumber evidence="9">2.7.7.27</ecNumber>
    </recommendedName>
    <alternativeName>
        <fullName evidence="9">ADP-glucose pyrophosphorylase</fullName>
        <shortName evidence="9">ADPGlc PPase</shortName>
    </alternativeName>
    <alternativeName>
        <fullName evidence="9">ADP-glucose synthase</fullName>
    </alternativeName>
</protein>
<feature type="domain" description="Glucose-1-phosphate adenylyltransferase/Bifunctional protein GlmU-like C-terminal hexapeptide" evidence="11">
    <location>
        <begin position="314"/>
        <end position="417"/>
    </location>
</feature>
<feature type="site" description="Could play a key role in the communication between the regulatory and the substrate sites" evidence="9">
    <location>
        <position position="74"/>
    </location>
</feature>
<dbReference type="HAMAP" id="MF_00624">
    <property type="entry name" value="GlgC"/>
    <property type="match status" value="1"/>
</dbReference>
<evidence type="ECO:0000259" key="10">
    <source>
        <dbReference type="Pfam" id="PF00483"/>
    </source>
</evidence>
<comment type="caution">
    <text evidence="12">The sequence shown here is derived from an EMBL/GenBank/DDBJ whole genome shotgun (WGS) entry which is preliminary data.</text>
</comment>
<accession>A0ABW5C5D5</accession>
<dbReference type="InterPro" id="IPR011004">
    <property type="entry name" value="Trimer_LpxA-like_sf"/>
</dbReference>
<comment type="catalytic activity">
    <reaction evidence="9">
        <text>alpha-D-glucose 1-phosphate + ATP + H(+) = ADP-alpha-D-glucose + diphosphate</text>
        <dbReference type="Rhea" id="RHEA:12120"/>
        <dbReference type="ChEBI" id="CHEBI:15378"/>
        <dbReference type="ChEBI" id="CHEBI:30616"/>
        <dbReference type="ChEBI" id="CHEBI:33019"/>
        <dbReference type="ChEBI" id="CHEBI:57498"/>
        <dbReference type="ChEBI" id="CHEBI:58601"/>
        <dbReference type="EC" id="2.7.7.27"/>
    </reaction>
</comment>
<keyword evidence="3 9" id="KW-0808">Transferase</keyword>
<dbReference type="NCBIfam" id="TIGR02091">
    <property type="entry name" value="glgC"/>
    <property type="match status" value="1"/>
</dbReference>
<dbReference type="Gene3D" id="3.90.550.10">
    <property type="entry name" value="Spore Coat Polysaccharide Biosynthesis Protein SpsA, Chain A"/>
    <property type="match status" value="1"/>
</dbReference>
<evidence type="ECO:0000313" key="13">
    <source>
        <dbReference type="Proteomes" id="UP001597296"/>
    </source>
</evidence>
<dbReference type="InterPro" id="IPR005835">
    <property type="entry name" value="NTP_transferase_dom"/>
</dbReference>
<dbReference type="CDD" id="cd02508">
    <property type="entry name" value="ADP_Glucose_PP"/>
    <property type="match status" value="1"/>
</dbReference>
<comment type="similarity">
    <text evidence="1 9">Belongs to the bacterial/plant glucose-1-phosphate adenylyltransferase family.</text>
</comment>
<dbReference type="EMBL" id="JBHUIY010000002">
    <property type="protein sequence ID" value="MFD2232439.1"/>
    <property type="molecule type" value="Genomic_DNA"/>
</dbReference>
<evidence type="ECO:0000256" key="7">
    <source>
        <dbReference type="ARBA" id="ARBA00023056"/>
    </source>
</evidence>
<dbReference type="RefSeq" id="WP_377313745.1">
    <property type="nucleotide sequence ID" value="NZ_JBHUIY010000002.1"/>
</dbReference>
<evidence type="ECO:0000256" key="5">
    <source>
        <dbReference type="ARBA" id="ARBA00022741"/>
    </source>
</evidence>
<comment type="subunit">
    <text evidence="9">Homotetramer.</text>
</comment>
<dbReference type="NCBIfam" id="NF001947">
    <property type="entry name" value="PRK00725.1"/>
    <property type="match status" value="1"/>
</dbReference>
<organism evidence="12 13">
    <name type="scientific">Phaeospirillum tilakii</name>
    <dbReference type="NCBI Taxonomy" id="741673"/>
    <lineage>
        <taxon>Bacteria</taxon>
        <taxon>Pseudomonadati</taxon>
        <taxon>Pseudomonadota</taxon>
        <taxon>Alphaproteobacteria</taxon>
        <taxon>Rhodospirillales</taxon>
        <taxon>Rhodospirillaceae</taxon>
        <taxon>Phaeospirillum</taxon>
    </lineage>
</organism>
<evidence type="ECO:0000313" key="12">
    <source>
        <dbReference type="EMBL" id="MFD2232439.1"/>
    </source>
</evidence>
<dbReference type="SUPFAM" id="SSF51161">
    <property type="entry name" value="Trimeric LpxA-like enzymes"/>
    <property type="match status" value="1"/>
</dbReference>
<comment type="pathway">
    <text evidence="9">Glycan biosynthesis; glycogen biosynthesis.</text>
</comment>
<dbReference type="SUPFAM" id="SSF53448">
    <property type="entry name" value="Nucleotide-diphospho-sugar transferases"/>
    <property type="match status" value="1"/>
</dbReference>
<proteinExistence type="inferred from homology"/>
<dbReference type="PANTHER" id="PTHR43523:SF2">
    <property type="entry name" value="GLUCOSE-1-PHOSPHATE ADENYLYLTRANSFERASE"/>
    <property type="match status" value="1"/>
</dbReference>
<evidence type="ECO:0000256" key="6">
    <source>
        <dbReference type="ARBA" id="ARBA00022840"/>
    </source>
</evidence>
<dbReference type="Pfam" id="PF24894">
    <property type="entry name" value="Hexapep_GlmU"/>
    <property type="match status" value="1"/>
</dbReference>
<dbReference type="InterPro" id="IPR056818">
    <property type="entry name" value="GlmU/GlgC-like_hexapep"/>
</dbReference>
<gene>
    <name evidence="9 12" type="primary">glgC</name>
    <name evidence="12" type="ORF">ACFSNB_01330</name>
</gene>
<dbReference type="InterPro" id="IPR005836">
    <property type="entry name" value="ADP_Glu_pyroP_CS"/>
</dbReference>
<keyword evidence="13" id="KW-1185">Reference proteome</keyword>
<keyword evidence="7 9" id="KW-0320">Glycogen biosynthesis</keyword>
<dbReference type="InterPro" id="IPR011831">
    <property type="entry name" value="ADP-Glc_PPase"/>
</dbReference>
<evidence type="ECO:0000256" key="1">
    <source>
        <dbReference type="ARBA" id="ARBA00010443"/>
    </source>
</evidence>
<dbReference type="Gene3D" id="2.160.10.10">
    <property type="entry name" value="Hexapeptide repeat proteins"/>
    <property type="match status" value="1"/>
</dbReference>
<reference evidence="13" key="1">
    <citation type="journal article" date="2019" name="Int. J. Syst. Evol. Microbiol.">
        <title>The Global Catalogue of Microorganisms (GCM) 10K type strain sequencing project: providing services to taxonomists for standard genome sequencing and annotation.</title>
        <authorList>
            <consortium name="The Broad Institute Genomics Platform"/>
            <consortium name="The Broad Institute Genome Sequencing Center for Infectious Disease"/>
            <person name="Wu L."/>
            <person name="Ma J."/>
        </authorList>
    </citation>
    <scope>NUCLEOTIDE SEQUENCE [LARGE SCALE GENOMIC DNA]</scope>
    <source>
        <strain evidence="13">KCTC 15012</strain>
    </source>
</reference>
<dbReference type="PROSITE" id="PS00810">
    <property type="entry name" value="ADP_GLC_PYROPHOSPH_3"/>
    <property type="match status" value="1"/>
</dbReference>
<keyword evidence="8 9" id="KW-0119">Carbohydrate metabolism</keyword>
<feature type="site" description="Could play a key role in the communication between the regulatory and the substrate sites" evidence="9">
    <location>
        <position position="113"/>
    </location>
</feature>
<dbReference type="Pfam" id="PF00483">
    <property type="entry name" value="NTP_transferase"/>
    <property type="match status" value="1"/>
</dbReference>
<dbReference type="PROSITE" id="PS00809">
    <property type="entry name" value="ADP_GLC_PYROPHOSPH_2"/>
    <property type="match status" value="1"/>
</dbReference>
<dbReference type="CDD" id="cd04651">
    <property type="entry name" value="LbH_G1P_AT_C"/>
    <property type="match status" value="1"/>
</dbReference>
<feature type="binding site" evidence="9">
    <location>
        <position position="179"/>
    </location>
    <ligand>
        <name>alpha-D-glucose 1-phosphate</name>
        <dbReference type="ChEBI" id="CHEBI:58601"/>
    </ligand>
</feature>
<evidence type="ECO:0000256" key="4">
    <source>
        <dbReference type="ARBA" id="ARBA00022695"/>
    </source>
</evidence>
<feature type="binding site" evidence="9">
    <location>
        <position position="212"/>
    </location>
    <ligand>
        <name>alpha-D-glucose 1-phosphate</name>
        <dbReference type="ChEBI" id="CHEBI:58601"/>
    </ligand>
</feature>
<dbReference type="Proteomes" id="UP001597296">
    <property type="component" value="Unassembled WGS sequence"/>
</dbReference>
<dbReference type="InterPro" id="IPR029044">
    <property type="entry name" value="Nucleotide-diphossugar_trans"/>
</dbReference>
<evidence type="ECO:0000259" key="11">
    <source>
        <dbReference type="Pfam" id="PF24894"/>
    </source>
</evidence>
<dbReference type="InterPro" id="IPR023049">
    <property type="entry name" value="GlgC_bac"/>
</dbReference>
<keyword evidence="6 9" id="KW-0067">ATP-binding</keyword>
<feature type="binding site" evidence="9">
    <location>
        <position position="114"/>
    </location>
    <ligand>
        <name>alpha-D-glucose 1-phosphate</name>
        <dbReference type="ChEBI" id="CHEBI:58601"/>
    </ligand>
</feature>
<dbReference type="NCBIfam" id="NF002023">
    <property type="entry name" value="PRK00844.1"/>
    <property type="match status" value="1"/>
</dbReference>
<evidence type="ECO:0000256" key="3">
    <source>
        <dbReference type="ARBA" id="ARBA00022679"/>
    </source>
</evidence>
<keyword evidence="4 9" id="KW-0548">Nucleotidyltransferase</keyword>
<comment type="function">
    <text evidence="9">Involved in the biosynthesis of ADP-glucose, a building block required for the elongation reactions to produce glycogen. Catalyzes the reaction between ATP and alpha-D-glucose 1-phosphate (G1P) to produce pyrophosphate and ADP-Glc.</text>
</comment>
<dbReference type="PANTHER" id="PTHR43523">
    <property type="entry name" value="GLUCOSE-1-PHOSPHATE ADENYLYLTRANSFERASE-RELATED"/>
    <property type="match status" value="1"/>
</dbReference>
<evidence type="ECO:0000256" key="9">
    <source>
        <dbReference type="HAMAP-Rule" id="MF_00624"/>
    </source>
</evidence>
<keyword evidence="5 9" id="KW-0547">Nucleotide-binding</keyword>